<dbReference type="InterPro" id="IPR022572">
    <property type="entry name" value="DNA_rep/recomb_RecO_N"/>
</dbReference>
<evidence type="ECO:0000256" key="6">
    <source>
        <dbReference type="ARBA" id="ARBA00033409"/>
    </source>
</evidence>
<dbReference type="Proteomes" id="UP001154265">
    <property type="component" value="Unassembled WGS sequence"/>
</dbReference>
<dbReference type="Pfam" id="PF02565">
    <property type="entry name" value="RecO_C"/>
    <property type="match status" value="1"/>
</dbReference>
<evidence type="ECO:0000256" key="5">
    <source>
        <dbReference type="ARBA" id="ARBA00023204"/>
    </source>
</evidence>
<name>A0ABT6EZT1_9SYNE</name>
<keyword evidence="10" id="KW-1185">Reference proteome</keyword>
<dbReference type="InterPro" id="IPR037278">
    <property type="entry name" value="ARFGAP/RecO"/>
</dbReference>
<evidence type="ECO:0000256" key="3">
    <source>
        <dbReference type="ARBA" id="ARBA00022763"/>
    </source>
</evidence>
<organism evidence="9 10">
    <name type="scientific">Candidatus Synechococcus calcipolaris G9</name>
    <dbReference type="NCBI Taxonomy" id="1497997"/>
    <lineage>
        <taxon>Bacteria</taxon>
        <taxon>Bacillati</taxon>
        <taxon>Cyanobacteriota</taxon>
        <taxon>Cyanophyceae</taxon>
        <taxon>Synechococcales</taxon>
        <taxon>Synechococcaceae</taxon>
        <taxon>Synechococcus</taxon>
    </lineage>
</organism>
<feature type="domain" description="DNA replication/recombination mediator RecO N-terminal" evidence="8">
    <location>
        <begin position="4"/>
        <end position="80"/>
    </location>
</feature>
<comment type="caution">
    <text evidence="9">The sequence shown here is derived from an EMBL/GenBank/DDBJ whole genome shotgun (WGS) entry which is preliminary data.</text>
</comment>
<comment type="similarity">
    <text evidence="1 7">Belongs to the RecO family.</text>
</comment>
<sequence length="285" mass="31513">MGRTYTTTGINLKSMPLGEADRLLTILTPEAGLIRLVAPGCRKPRSKLGGRTALLVVNQLFVIEGRSLDKISQAETLASYPGLMRQLPNLTAGQYLGELILYQALSDHPQGELFTLICQTLAHLEQVFPEDALAILLRAIFSILELTGIAPRWDICLQTGRPLETETADIDWRVGFSFAAGGPLGLLDGPDQRGGGTAYQSMDIQLTVAEVCLGQWLAQRTIQNLEIKDFLDQRPPYSLAVWLALEKVLRHYIQFHLEKPLRVAPLFDVCFSPISQISVGLPHDR</sequence>
<evidence type="ECO:0000313" key="10">
    <source>
        <dbReference type="Proteomes" id="UP001154265"/>
    </source>
</evidence>
<dbReference type="Gene3D" id="1.20.1440.120">
    <property type="entry name" value="Recombination protein O, C-terminal domain"/>
    <property type="match status" value="1"/>
</dbReference>
<proteinExistence type="inferred from homology"/>
<dbReference type="Gene3D" id="2.40.50.140">
    <property type="entry name" value="Nucleic acid-binding proteins"/>
    <property type="match status" value="1"/>
</dbReference>
<reference evidence="9" key="1">
    <citation type="journal article" date="2022" name="Genome Biol. Evol.">
        <title>A New Gene Family Diagnostic for Intracellular Biomineralization of Amorphous Ca Carbonates by Cyanobacteria.</title>
        <authorList>
            <person name="Benzerara K."/>
            <person name="Duprat E."/>
            <person name="Bitard-Feildel T."/>
            <person name="Caumes G."/>
            <person name="Cassier-Chauvat C."/>
            <person name="Chauvat F."/>
            <person name="Dezi M."/>
            <person name="Diop S.I."/>
            <person name="Gaschignard G."/>
            <person name="Gorgen S."/>
            <person name="Gugger M."/>
            <person name="Lopez-Garcia P."/>
            <person name="Millet M."/>
            <person name="Skouri-Panet F."/>
            <person name="Moreira D."/>
            <person name="Callebaut I."/>
        </authorList>
    </citation>
    <scope>NUCLEOTIDE SEQUENCE</scope>
    <source>
        <strain evidence="9">G9</strain>
    </source>
</reference>
<accession>A0ABT6EZT1</accession>
<evidence type="ECO:0000256" key="1">
    <source>
        <dbReference type="ARBA" id="ARBA00007452"/>
    </source>
</evidence>
<dbReference type="PANTHER" id="PTHR33991">
    <property type="entry name" value="DNA REPAIR PROTEIN RECO"/>
    <property type="match status" value="1"/>
</dbReference>
<dbReference type="Pfam" id="PF11967">
    <property type="entry name" value="RecO_N"/>
    <property type="match status" value="1"/>
</dbReference>
<dbReference type="HAMAP" id="MF_00201">
    <property type="entry name" value="RecO"/>
    <property type="match status" value="1"/>
</dbReference>
<protein>
    <recommendedName>
        <fullName evidence="2 7">DNA repair protein RecO</fullName>
    </recommendedName>
    <alternativeName>
        <fullName evidence="6 7">Recombination protein O</fullName>
    </alternativeName>
</protein>
<comment type="function">
    <text evidence="7">Involved in DNA repair and RecF pathway recombination.</text>
</comment>
<keyword evidence="4 7" id="KW-0233">DNA recombination</keyword>
<dbReference type="NCBIfam" id="TIGR00613">
    <property type="entry name" value="reco"/>
    <property type="match status" value="1"/>
</dbReference>
<dbReference type="SUPFAM" id="SSF50249">
    <property type="entry name" value="Nucleic acid-binding proteins"/>
    <property type="match status" value="1"/>
</dbReference>
<dbReference type="EMBL" id="JAKKUT010000002">
    <property type="protein sequence ID" value="MDG2991120.1"/>
    <property type="molecule type" value="Genomic_DNA"/>
</dbReference>
<dbReference type="InterPro" id="IPR003717">
    <property type="entry name" value="RecO"/>
</dbReference>
<evidence type="ECO:0000256" key="4">
    <source>
        <dbReference type="ARBA" id="ARBA00023172"/>
    </source>
</evidence>
<dbReference type="RefSeq" id="WP_277867000.1">
    <property type="nucleotide sequence ID" value="NZ_JAKKUT010000002.1"/>
</dbReference>
<evidence type="ECO:0000256" key="2">
    <source>
        <dbReference type="ARBA" id="ARBA00021310"/>
    </source>
</evidence>
<keyword evidence="3 7" id="KW-0227">DNA damage</keyword>
<dbReference type="InterPro" id="IPR012340">
    <property type="entry name" value="NA-bd_OB-fold"/>
</dbReference>
<reference evidence="9" key="2">
    <citation type="submission" date="2022-01" db="EMBL/GenBank/DDBJ databases">
        <authorList>
            <person name="Zivanovic Y."/>
            <person name="Moreira D."/>
            <person name="Lopez-Garcia P."/>
        </authorList>
    </citation>
    <scope>NUCLEOTIDE SEQUENCE</scope>
    <source>
        <strain evidence="9">G9</strain>
    </source>
</reference>
<dbReference type="PANTHER" id="PTHR33991:SF1">
    <property type="entry name" value="DNA REPAIR PROTEIN RECO"/>
    <property type="match status" value="1"/>
</dbReference>
<gene>
    <name evidence="7 9" type="primary">recO</name>
    <name evidence="9" type="ORF">L3556_09300</name>
</gene>
<evidence type="ECO:0000256" key="7">
    <source>
        <dbReference type="HAMAP-Rule" id="MF_00201"/>
    </source>
</evidence>
<keyword evidence="5 7" id="KW-0234">DNA repair</keyword>
<evidence type="ECO:0000313" key="9">
    <source>
        <dbReference type="EMBL" id="MDG2991120.1"/>
    </source>
</evidence>
<evidence type="ECO:0000259" key="8">
    <source>
        <dbReference type="Pfam" id="PF11967"/>
    </source>
</evidence>
<dbReference type="InterPro" id="IPR042242">
    <property type="entry name" value="RecO_C"/>
</dbReference>
<dbReference type="SUPFAM" id="SSF57863">
    <property type="entry name" value="ArfGap/RecO-like zinc finger"/>
    <property type="match status" value="1"/>
</dbReference>